<keyword evidence="1" id="KW-0732">Signal</keyword>
<name>A0ABR7X3W6_9SPHI</name>
<dbReference type="EMBL" id="JACWMW010000002">
    <property type="protein sequence ID" value="MBD1385283.1"/>
    <property type="molecule type" value="Genomic_DNA"/>
</dbReference>
<comment type="caution">
    <text evidence="2">The sequence shown here is derived from an EMBL/GenBank/DDBJ whole genome shotgun (WGS) entry which is preliminary data.</text>
</comment>
<sequence length="222" mass="23272">MNNLNLSKLLFIPLLCAGITASAQTNSLTGITQPEASSNPTAVLVNKSVNFTPLASGKNLFEQKAAFKNVAAADASSSTFNFGLELEGLLPVGNFKDATSAGLGVNAVGLYHIGDIGAVTGSVGYNYFLKKEDAEVKYSGIPIKVGFLAKFGGMFFVEPQVGVYNLRVSDEDDNSASNTNLLLAAKVGLNIGEKSHLGVGYNYIKVTGGSYAFAGVSYLFTF</sequence>
<evidence type="ECO:0000256" key="1">
    <source>
        <dbReference type="SAM" id="SignalP"/>
    </source>
</evidence>
<dbReference type="Proteomes" id="UP000618754">
    <property type="component" value="Unassembled WGS sequence"/>
</dbReference>
<keyword evidence="3" id="KW-1185">Reference proteome</keyword>
<evidence type="ECO:0000313" key="3">
    <source>
        <dbReference type="Proteomes" id="UP000618754"/>
    </source>
</evidence>
<evidence type="ECO:0000313" key="2">
    <source>
        <dbReference type="EMBL" id="MBD1385283.1"/>
    </source>
</evidence>
<feature type="signal peptide" evidence="1">
    <location>
        <begin position="1"/>
        <end position="23"/>
    </location>
</feature>
<evidence type="ECO:0008006" key="4">
    <source>
        <dbReference type="Google" id="ProtNLM"/>
    </source>
</evidence>
<gene>
    <name evidence="2" type="ORF">IDJ75_08335</name>
</gene>
<organism evidence="2 3">
    <name type="scientific">Mucilaginibacter rigui</name>
    <dbReference type="NCBI Taxonomy" id="534635"/>
    <lineage>
        <taxon>Bacteria</taxon>
        <taxon>Pseudomonadati</taxon>
        <taxon>Bacteroidota</taxon>
        <taxon>Sphingobacteriia</taxon>
        <taxon>Sphingobacteriales</taxon>
        <taxon>Sphingobacteriaceae</taxon>
        <taxon>Mucilaginibacter</taxon>
    </lineage>
</organism>
<feature type="chain" id="PRO_5046657565" description="Outer membrane protein beta-barrel domain-containing protein" evidence="1">
    <location>
        <begin position="24"/>
        <end position="222"/>
    </location>
</feature>
<protein>
    <recommendedName>
        <fullName evidence="4">Outer membrane protein beta-barrel domain-containing protein</fullName>
    </recommendedName>
</protein>
<proteinExistence type="predicted"/>
<reference evidence="2 3" key="1">
    <citation type="submission" date="2020-09" db="EMBL/GenBank/DDBJ databases">
        <title>Novel species of Mucilaginibacter isolated from a glacier on the Tibetan Plateau.</title>
        <authorList>
            <person name="Liu Q."/>
            <person name="Xin Y.-H."/>
        </authorList>
    </citation>
    <scope>NUCLEOTIDE SEQUENCE [LARGE SCALE GENOMIC DNA]</scope>
    <source>
        <strain evidence="2 3">CGMCC 1.13878</strain>
    </source>
</reference>
<dbReference type="RefSeq" id="WP_191175166.1">
    <property type="nucleotide sequence ID" value="NZ_JACWMW010000002.1"/>
</dbReference>
<accession>A0ABR7X3W6</accession>